<dbReference type="PANTHER" id="PTHR37610:SF40">
    <property type="entry name" value="OS01G0909600 PROTEIN"/>
    <property type="match status" value="1"/>
</dbReference>
<dbReference type="AlphaFoldDB" id="A0AAW2SXM2"/>
<gene>
    <name evidence="2" type="ORF">Scaly_0078000</name>
</gene>
<dbReference type="InterPro" id="IPR029472">
    <property type="entry name" value="Copia-like_N"/>
</dbReference>
<organism evidence="2">
    <name type="scientific">Sesamum calycinum</name>
    <dbReference type="NCBI Taxonomy" id="2727403"/>
    <lineage>
        <taxon>Eukaryota</taxon>
        <taxon>Viridiplantae</taxon>
        <taxon>Streptophyta</taxon>
        <taxon>Embryophyta</taxon>
        <taxon>Tracheophyta</taxon>
        <taxon>Spermatophyta</taxon>
        <taxon>Magnoliopsida</taxon>
        <taxon>eudicotyledons</taxon>
        <taxon>Gunneridae</taxon>
        <taxon>Pentapetalae</taxon>
        <taxon>asterids</taxon>
        <taxon>lamiids</taxon>
        <taxon>Lamiales</taxon>
        <taxon>Pedaliaceae</taxon>
        <taxon>Sesamum</taxon>
    </lineage>
</organism>
<feature type="domain" description="Retrotransposon Copia-like N-terminal" evidence="1">
    <location>
        <begin position="197"/>
        <end position="244"/>
    </location>
</feature>
<protein>
    <recommendedName>
        <fullName evidence="1">Retrotransposon Copia-like N-terminal domain-containing protein</fullName>
    </recommendedName>
</protein>
<sequence length="269" mass="29817">MAMAGSTASHFLLFLRQIRIKKSNVLLCNLLFLTKGPTEGAATRVDCIVKDRSSLIGHYSLEPLRSLKLKDCLISRLIDENDTRGVGQDFLPVVSSLSKRSPQVVAFSKVFFLSSSNQANSSLRCSKLSSKRLISSCLASCRFRTSIDKILQLKDSAYPNLYLQYSISAEAESVMAEPSIAAETRQTTTIPERLQLHGSDHPGMVLVSAPLTGNNYLNWSFGVKHALRAKMKLGFIDGTSIKPSANDPHFEQWIRVDSMVTTWILNSIF</sequence>
<name>A0AAW2SXM2_9LAMI</name>
<dbReference type="PANTHER" id="PTHR37610">
    <property type="entry name" value="CCHC-TYPE DOMAIN-CONTAINING PROTEIN"/>
    <property type="match status" value="1"/>
</dbReference>
<accession>A0AAW2SXM2</accession>
<dbReference type="EMBL" id="JACGWM010000001">
    <property type="protein sequence ID" value="KAL0396296.1"/>
    <property type="molecule type" value="Genomic_DNA"/>
</dbReference>
<proteinExistence type="predicted"/>
<dbReference type="Pfam" id="PF14244">
    <property type="entry name" value="Retrotran_gag_3"/>
    <property type="match status" value="1"/>
</dbReference>
<evidence type="ECO:0000259" key="1">
    <source>
        <dbReference type="Pfam" id="PF14244"/>
    </source>
</evidence>
<reference evidence="2" key="2">
    <citation type="journal article" date="2024" name="Plant">
        <title>Genomic evolution and insights into agronomic trait innovations of Sesamum species.</title>
        <authorList>
            <person name="Miao H."/>
            <person name="Wang L."/>
            <person name="Qu L."/>
            <person name="Liu H."/>
            <person name="Sun Y."/>
            <person name="Le M."/>
            <person name="Wang Q."/>
            <person name="Wei S."/>
            <person name="Zheng Y."/>
            <person name="Lin W."/>
            <person name="Duan Y."/>
            <person name="Cao H."/>
            <person name="Xiong S."/>
            <person name="Wang X."/>
            <person name="Wei L."/>
            <person name="Li C."/>
            <person name="Ma Q."/>
            <person name="Ju M."/>
            <person name="Zhao R."/>
            <person name="Li G."/>
            <person name="Mu C."/>
            <person name="Tian Q."/>
            <person name="Mei H."/>
            <person name="Zhang T."/>
            <person name="Gao T."/>
            <person name="Zhang H."/>
        </authorList>
    </citation>
    <scope>NUCLEOTIDE SEQUENCE</scope>
    <source>
        <strain evidence="2">KEN8</strain>
    </source>
</reference>
<evidence type="ECO:0000313" key="2">
    <source>
        <dbReference type="EMBL" id="KAL0396296.1"/>
    </source>
</evidence>
<reference evidence="2" key="1">
    <citation type="submission" date="2020-06" db="EMBL/GenBank/DDBJ databases">
        <authorList>
            <person name="Li T."/>
            <person name="Hu X."/>
            <person name="Zhang T."/>
            <person name="Song X."/>
            <person name="Zhang H."/>
            <person name="Dai N."/>
            <person name="Sheng W."/>
            <person name="Hou X."/>
            <person name="Wei L."/>
        </authorList>
    </citation>
    <scope>NUCLEOTIDE SEQUENCE</scope>
    <source>
        <strain evidence="2">KEN8</strain>
        <tissue evidence="2">Leaf</tissue>
    </source>
</reference>
<comment type="caution">
    <text evidence="2">The sequence shown here is derived from an EMBL/GenBank/DDBJ whole genome shotgun (WGS) entry which is preliminary data.</text>
</comment>